<evidence type="ECO:0000256" key="1">
    <source>
        <dbReference type="SAM" id="MobiDB-lite"/>
    </source>
</evidence>
<accession>A0ABV9UNQ9</accession>
<evidence type="ECO:0000313" key="2">
    <source>
        <dbReference type="EMBL" id="MFC4958782.1"/>
    </source>
</evidence>
<keyword evidence="3" id="KW-1185">Reference proteome</keyword>
<proteinExistence type="predicted"/>
<gene>
    <name evidence="2" type="ORF">ACFPFX_21065</name>
</gene>
<evidence type="ECO:0000313" key="3">
    <source>
        <dbReference type="Proteomes" id="UP001595834"/>
    </source>
</evidence>
<dbReference type="Proteomes" id="UP001595834">
    <property type="component" value="Unassembled WGS sequence"/>
</dbReference>
<sequence length="77" mass="7972">MREPTIAEYPFPRCLVALRGRTSTTTVALESGNSAEVGAAVLEGRAENGFIESPRAEGAAQPAGGDLRRLAVRGSTG</sequence>
<dbReference type="RefSeq" id="WP_344379951.1">
    <property type="nucleotide sequence ID" value="NZ_BAAASQ010000032.1"/>
</dbReference>
<feature type="region of interest" description="Disordered" evidence="1">
    <location>
        <begin position="55"/>
        <end position="77"/>
    </location>
</feature>
<protein>
    <submittedName>
        <fullName evidence="2">Uncharacterized protein</fullName>
    </submittedName>
</protein>
<dbReference type="EMBL" id="JBHSIZ010000021">
    <property type="protein sequence ID" value="MFC4958782.1"/>
    <property type="molecule type" value="Genomic_DNA"/>
</dbReference>
<comment type="caution">
    <text evidence="2">The sequence shown here is derived from an EMBL/GenBank/DDBJ whole genome shotgun (WGS) entry which is preliminary data.</text>
</comment>
<reference evidence="3" key="1">
    <citation type="journal article" date="2019" name="Int. J. Syst. Evol. Microbiol.">
        <title>The Global Catalogue of Microorganisms (GCM) 10K type strain sequencing project: providing services to taxonomists for standard genome sequencing and annotation.</title>
        <authorList>
            <consortium name="The Broad Institute Genomics Platform"/>
            <consortium name="The Broad Institute Genome Sequencing Center for Infectious Disease"/>
            <person name="Wu L."/>
            <person name="Ma J."/>
        </authorList>
    </citation>
    <scope>NUCLEOTIDE SEQUENCE [LARGE SCALE GENOMIC DNA]</scope>
    <source>
        <strain evidence="3">CCM 7224</strain>
    </source>
</reference>
<organism evidence="2 3">
    <name type="scientific">Streptomyces mauvecolor</name>
    <dbReference type="NCBI Taxonomy" id="58345"/>
    <lineage>
        <taxon>Bacteria</taxon>
        <taxon>Bacillati</taxon>
        <taxon>Actinomycetota</taxon>
        <taxon>Actinomycetes</taxon>
        <taxon>Kitasatosporales</taxon>
        <taxon>Streptomycetaceae</taxon>
        <taxon>Streptomyces</taxon>
    </lineage>
</organism>
<name>A0ABV9UNQ9_9ACTN</name>